<sequence length="771" mass="87029">MLRHASTQARQALLLVFLAPSLIRTYQTNYPRRPRNPNSPLYPTHKPSFPLQSSSPATLLEKIKANVSEDHPSGLSAEKIEEFNKTIVDIRWSLNNERYAGELLGLWRRLDALRVVHMLGHAQLAPLSSLMIETFLTPPSATVKRWTLKKENAKKGGAVKSGLLGLDPSLEVMVQNIALLAAMNESWDAIVALQQYYIREKDPKAVLEVYEKFMKLAGDKNLKLEEEESYETEENGKQNWSNSLATETELMPPRSAPAPEGRVHLLMSVVVAHAMKDSFRKALDACNATVVRLDEPQAATFINEGLKHDSSLRNKVRHDYLPRLLVADLVSKPAKFVHHVTRLANPKRAEILIKLYEAVRKGLEGEDAFLAADPSFVTEKKQYALTKVGWTALLSAFLRSERKDWAARLWDDMTKLGVPIGISMWTVLIDSHGEMGATKDALNTWKLLSRESIQPDTLAYRAIIAALFKGRMPDEAMEIFKQFESRPASLEEEGTTLLSLYNSVIHGLLAFNREEEALEIREVMEKKGPKADLITYNAFVNYHARRRNFQGIAAALRAMQTAGFVGDIFTYTTILTTLLKTGNRDAADLVLALMDKQGVKKNFALYTALIDHQMKEGGEANFHVAMKMLASMEKDPHNQPTEITYTAVLCNCYRLTWMDPDDLQRIEAQIIERMQKRGLSLGLPAYHALLKAFLVSPHENGLQQALAYFDEMKRREIPMINTTWYILLAGLLHKGEWLIADKIVEEMYASGIHPTGSLLRLVHKINNRIAR</sequence>
<dbReference type="PANTHER" id="PTHR46128">
    <property type="entry name" value="MITOCHONDRIAL GROUP I INTRON SPLICING FACTOR CCM1"/>
    <property type="match status" value="1"/>
</dbReference>
<dbReference type="InterPro" id="IPR011990">
    <property type="entry name" value="TPR-like_helical_dom_sf"/>
</dbReference>
<gene>
    <name evidence="5" type="ORF">NP233_g5300</name>
</gene>
<proteinExistence type="inferred from homology"/>
<accession>A0AAD5YWV5</accession>
<feature type="signal peptide" evidence="4">
    <location>
        <begin position="1"/>
        <end position="25"/>
    </location>
</feature>
<dbReference type="Pfam" id="PF01535">
    <property type="entry name" value="PPR"/>
    <property type="match status" value="3"/>
</dbReference>
<evidence type="ECO:0008006" key="7">
    <source>
        <dbReference type="Google" id="ProtNLM"/>
    </source>
</evidence>
<evidence type="ECO:0000256" key="3">
    <source>
        <dbReference type="SAM" id="MobiDB-lite"/>
    </source>
</evidence>
<dbReference type="Pfam" id="PF13812">
    <property type="entry name" value="PPR_3"/>
    <property type="match status" value="1"/>
</dbReference>
<evidence type="ECO:0000256" key="4">
    <source>
        <dbReference type="SAM" id="SignalP"/>
    </source>
</evidence>
<comment type="caution">
    <text evidence="5">The sequence shown here is derived from an EMBL/GenBank/DDBJ whole genome shotgun (WGS) entry which is preliminary data.</text>
</comment>
<keyword evidence="6" id="KW-1185">Reference proteome</keyword>
<feature type="chain" id="PRO_5042199889" description="Pentatricopeptide repeat-containing protein" evidence="4">
    <location>
        <begin position="26"/>
        <end position="771"/>
    </location>
</feature>
<dbReference type="Gene3D" id="1.25.40.10">
    <property type="entry name" value="Tetratricopeptide repeat domain"/>
    <property type="match status" value="3"/>
</dbReference>
<dbReference type="EMBL" id="JANIEX010000309">
    <property type="protein sequence ID" value="KAJ3569060.1"/>
    <property type="molecule type" value="Genomic_DNA"/>
</dbReference>
<organism evidence="5 6">
    <name type="scientific">Leucocoprinus birnbaumii</name>
    <dbReference type="NCBI Taxonomy" id="56174"/>
    <lineage>
        <taxon>Eukaryota</taxon>
        <taxon>Fungi</taxon>
        <taxon>Dikarya</taxon>
        <taxon>Basidiomycota</taxon>
        <taxon>Agaricomycotina</taxon>
        <taxon>Agaricomycetes</taxon>
        <taxon>Agaricomycetidae</taxon>
        <taxon>Agaricales</taxon>
        <taxon>Agaricineae</taxon>
        <taxon>Agaricaceae</taxon>
        <taxon>Leucocoprinus</taxon>
    </lineage>
</organism>
<name>A0AAD5YWV5_9AGAR</name>
<dbReference type="InterPro" id="IPR050872">
    <property type="entry name" value="PPR_P_subfamily"/>
</dbReference>
<feature type="region of interest" description="Disordered" evidence="3">
    <location>
        <begin position="28"/>
        <end position="52"/>
    </location>
</feature>
<evidence type="ECO:0000313" key="6">
    <source>
        <dbReference type="Proteomes" id="UP001213000"/>
    </source>
</evidence>
<comment type="similarity">
    <text evidence="1">Belongs to the PPR family. P subfamily.</text>
</comment>
<dbReference type="PANTHER" id="PTHR46128:SF329">
    <property type="entry name" value="MITOCHONDRIAL GROUP I INTRON SPLICING FACTOR DMR1"/>
    <property type="match status" value="1"/>
</dbReference>
<feature type="repeat" description="PPR" evidence="2">
    <location>
        <begin position="567"/>
        <end position="601"/>
    </location>
</feature>
<evidence type="ECO:0000256" key="1">
    <source>
        <dbReference type="ARBA" id="ARBA00007626"/>
    </source>
</evidence>
<dbReference type="AlphaFoldDB" id="A0AAD5YWV5"/>
<reference evidence="5" key="1">
    <citation type="submission" date="2022-07" db="EMBL/GenBank/DDBJ databases">
        <title>Genome Sequence of Leucocoprinus birnbaumii.</title>
        <authorList>
            <person name="Buettner E."/>
        </authorList>
    </citation>
    <scope>NUCLEOTIDE SEQUENCE</scope>
    <source>
        <strain evidence="5">VT141</strain>
    </source>
</reference>
<feature type="repeat" description="PPR" evidence="2">
    <location>
        <begin position="386"/>
        <end position="420"/>
    </location>
</feature>
<dbReference type="InterPro" id="IPR002885">
    <property type="entry name" value="PPR_rpt"/>
</dbReference>
<dbReference type="PROSITE" id="PS51375">
    <property type="entry name" value="PPR"/>
    <property type="match status" value="3"/>
</dbReference>
<dbReference type="Proteomes" id="UP001213000">
    <property type="component" value="Unassembled WGS sequence"/>
</dbReference>
<feature type="repeat" description="PPR" evidence="2">
    <location>
        <begin position="456"/>
        <end position="490"/>
    </location>
</feature>
<keyword evidence="4" id="KW-0732">Signal</keyword>
<evidence type="ECO:0000256" key="2">
    <source>
        <dbReference type="PROSITE-ProRule" id="PRU00708"/>
    </source>
</evidence>
<protein>
    <recommendedName>
        <fullName evidence="7">Pentatricopeptide repeat-containing protein</fullName>
    </recommendedName>
</protein>
<evidence type="ECO:0000313" key="5">
    <source>
        <dbReference type="EMBL" id="KAJ3569060.1"/>
    </source>
</evidence>